<feature type="transmembrane region" description="Helical" evidence="11">
    <location>
        <begin position="122"/>
        <end position="141"/>
    </location>
</feature>
<dbReference type="SFLD" id="SFLDS00003">
    <property type="entry name" value="Haloacid_Dehalogenase"/>
    <property type="match status" value="1"/>
</dbReference>
<dbReference type="Proteomes" id="UP000298285">
    <property type="component" value="Unassembled WGS sequence"/>
</dbReference>
<evidence type="ECO:0000313" key="14">
    <source>
        <dbReference type="EMBL" id="TFU88848.1"/>
    </source>
</evidence>
<feature type="transmembrane region" description="Helical" evidence="11">
    <location>
        <begin position="405"/>
        <end position="425"/>
    </location>
</feature>
<dbReference type="CDD" id="cd07552">
    <property type="entry name" value="P-type_ATPase_Cu-like"/>
    <property type="match status" value="1"/>
</dbReference>
<dbReference type="GO" id="GO:0005507">
    <property type="term" value="F:copper ion binding"/>
    <property type="evidence" value="ECO:0007669"/>
    <property type="project" value="TreeGrafter"/>
</dbReference>
<name>A0A4Y9ILP8_9BACT</name>
<dbReference type="SFLD" id="SFLDG00002">
    <property type="entry name" value="C1.7:_P-type_atpase_like"/>
    <property type="match status" value="1"/>
</dbReference>
<dbReference type="InterPro" id="IPR023299">
    <property type="entry name" value="ATPase_P-typ_cyto_dom_N"/>
</dbReference>
<evidence type="ECO:0000256" key="2">
    <source>
        <dbReference type="ARBA" id="ARBA00006024"/>
    </source>
</evidence>
<keyword evidence="6 11" id="KW-0547">Nucleotide-binding</keyword>
<dbReference type="InterPro" id="IPR036412">
    <property type="entry name" value="HAD-like_sf"/>
</dbReference>
<evidence type="ECO:0000256" key="4">
    <source>
        <dbReference type="ARBA" id="ARBA00022692"/>
    </source>
</evidence>
<feature type="transmembrane region" description="Helical" evidence="11">
    <location>
        <begin position="220"/>
        <end position="237"/>
    </location>
</feature>
<feature type="transmembrane region" description="Helical" evidence="11">
    <location>
        <begin position="742"/>
        <end position="761"/>
    </location>
</feature>
<dbReference type="InterPro" id="IPR027256">
    <property type="entry name" value="P-typ_ATPase_IB"/>
</dbReference>
<comment type="subcellular location">
    <subcellularLocation>
        <location evidence="1">Cell membrane</location>
        <topology evidence="1">Multi-pass membrane protein</topology>
    </subcellularLocation>
</comment>
<keyword evidence="5 11" id="KW-0479">Metal-binding</keyword>
<dbReference type="NCBIfam" id="TIGR01494">
    <property type="entry name" value="ATPase_P-type"/>
    <property type="match status" value="1"/>
</dbReference>
<dbReference type="OrthoDB" id="9770315at2"/>
<dbReference type="AlphaFoldDB" id="A0A4Y9ILP8"/>
<dbReference type="PRINTS" id="PR00120">
    <property type="entry name" value="HATPASE"/>
</dbReference>
<dbReference type="InterPro" id="IPR017969">
    <property type="entry name" value="Heavy-metal-associated_CS"/>
</dbReference>
<dbReference type="InterPro" id="IPR036163">
    <property type="entry name" value="HMA_dom_sf"/>
</dbReference>
<dbReference type="SUPFAM" id="SSF56784">
    <property type="entry name" value="HAD-like"/>
    <property type="match status" value="1"/>
</dbReference>
<feature type="transmembrane region" description="Helical" evidence="11">
    <location>
        <begin position="185"/>
        <end position="208"/>
    </location>
</feature>
<dbReference type="GO" id="GO:0016887">
    <property type="term" value="F:ATP hydrolysis activity"/>
    <property type="evidence" value="ECO:0007669"/>
    <property type="project" value="InterPro"/>
</dbReference>
<feature type="transmembrane region" description="Helical" evidence="11">
    <location>
        <begin position="372"/>
        <end position="393"/>
    </location>
</feature>
<feature type="domain" description="HMA" evidence="13">
    <location>
        <begin position="5"/>
        <end position="36"/>
    </location>
</feature>
<evidence type="ECO:0000259" key="13">
    <source>
        <dbReference type="Pfam" id="PF00403"/>
    </source>
</evidence>
<evidence type="ECO:0000256" key="11">
    <source>
        <dbReference type="RuleBase" id="RU362081"/>
    </source>
</evidence>
<dbReference type="InterPro" id="IPR023298">
    <property type="entry name" value="ATPase_P-typ_TM_dom_sf"/>
</dbReference>
<feature type="transmembrane region" description="Helical" evidence="11">
    <location>
        <begin position="713"/>
        <end position="736"/>
    </location>
</feature>
<evidence type="ECO:0000256" key="9">
    <source>
        <dbReference type="ARBA" id="ARBA00022989"/>
    </source>
</evidence>
<dbReference type="RefSeq" id="WP_135106229.1">
    <property type="nucleotide sequence ID" value="NZ_JADGKW010000004.1"/>
</dbReference>
<protein>
    <submittedName>
        <fullName evidence="14">Copper-translocating P-type ATPase</fullName>
        <ecNumber evidence="14">3.6.3.-</ecNumber>
    </submittedName>
</protein>
<keyword evidence="10 11" id="KW-0472">Membrane</keyword>
<organism evidence="14 15">
    <name type="scientific">Dysgonomonas mossii</name>
    <dbReference type="NCBI Taxonomy" id="163665"/>
    <lineage>
        <taxon>Bacteria</taxon>
        <taxon>Pseudomonadati</taxon>
        <taxon>Bacteroidota</taxon>
        <taxon>Bacteroidia</taxon>
        <taxon>Bacteroidales</taxon>
        <taxon>Dysgonomonadaceae</taxon>
        <taxon>Dysgonomonas</taxon>
    </lineage>
</organism>
<dbReference type="Gene3D" id="3.40.50.1000">
    <property type="entry name" value="HAD superfamily/HAD-like"/>
    <property type="match status" value="1"/>
</dbReference>
<dbReference type="SUPFAM" id="SSF55008">
    <property type="entry name" value="HMA, heavy metal-associated domain"/>
    <property type="match status" value="1"/>
</dbReference>
<comment type="caution">
    <text evidence="14">The sequence shown here is derived from an EMBL/GenBank/DDBJ whole genome shotgun (WGS) entry which is preliminary data.</text>
</comment>
<dbReference type="PROSITE" id="PS00154">
    <property type="entry name" value="ATPASE_E1_E2"/>
    <property type="match status" value="1"/>
</dbReference>
<evidence type="ECO:0000256" key="7">
    <source>
        <dbReference type="ARBA" id="ARBA00022840"/>
    </source>
</evidence>
<keyword evidence="14" id="KW-0378">Hydrolase</keyword>
<dbReference type="FunFam" id="2.70.150.10:FF:000020">
    <property type="entry name" value="Copper-exporting P-type ATPase A"/>
    <property type="match status" value="1"/>
</dbReference>
<dbReference type="Pfam" id="PF00702">
    <property type="entry name" value="Hydrolase"/>
    <property type="match status" value="1"/>
</dbReference>
<dbReference type="EMBL" id="SPPK01000004">
    <property type="protein sequence ID" value="TFU88848.1"/>
    <property type="molecule type" value="Genomic_DNA"/>
</dbReference>
<evidence type="ECO:0000256" key="8">
    <source>
        <dbReference type="ARBA" id="ARBA00022967"/>
    </source>
</evidence>
<dbReference type="InterPro" id="IPR006121">
    <property type="entry name" value="HMA_dom"/>
</dbReference>
<dbReference type="InterPro" id="IPR018303">
    <property type="entry name" value="ATPase_P-typ_P_site"/>
</dbReference>
<gene>
    <name evidence="14" type="ORF">E4T88_13345</name>
</gene>
<dbReference type="SUPFAM" id="SSF81653">
    <property type="entry name" value="Calcium ATPase, transduction domain A"/>
    <property type="match status" value="1"/>
</dbReference>
<dbReference type="Pfam" id="PF00122">
    <property type="entry name" value="E1-E2_ATPase"/>
    <property type="match status" value="1"/>
</dbReference>
<evidence type="ECO:0000256" key="1">
    <source>
        <dbReference type="ARBA" id="ARBA00004651"/>
    </source>
</evidence>
<dbReference type="NCBIfam" id="TIGR01525">
    <property type="entry name" value="ATPase-IB_hvy"/>
    <property type="match status" value="1"/>
</dbReference>
<feature type="transmembrane region" description="Helical" evidence="11">
    <location>
        <begin position="153"/>
        <end position="173"/>
    </location>
</feature>
<dbReference type="SFLD" id="SFLDF00027">
    <property type="entry name" value="p-type_atpase"/>
    <property type="match status" value="1"/>
</dbReference>
<dbReference type="Pfam" id="PF00403">
    <property type="entry name" value="HMA"/>
    <property type="match status" value="1"/>
</dbReference>
<dbReference type="GO" id="GO:0043682">
    <property type="term" value="F:P-type divalent copper transporter activity"/>
    <property type="evidence" value="ECO:0007669"/>
    <property type="project" value="TreeGrafter"/>
</dbReference>
<dbReference type="Gene3D" id="3.40.1110.10">
    <property type="entry name" value="Calcium-transporting ATPase, cytoplasmic domain N"/>
    <property type="match status" value="1"/>
</dbReference>
<dbReference type="CDD" id="cd00371">
    <property type="entry name" value="HMA"/>
    <property type="match status" value="1"/>
</dbReference>
<dbReference type="NCBIfam" id="TIGR01511">
    <property type="entry name" value="ATPase-IB1_Cu"/>
    <property type="match status" value="1"/>
</dbReference>
<dbReference type="InterPro" id="IPR059000">
    <property type="entry name" value="ATPase_P-type_domA"/>
</dbReference>
<evidence type="ECO:0000256" key="3">
    <source>
        <dbReference type="ARBA" id="ARBA00022475"/>
    </source>
</evidence>
<keyword evidence="9 11" id="KW-1133">Transmembrane helix</keyword>
<dbReference type="PANTHER" id="PTHR43520:SF8">
    <property type="entry name" value="P-TYPE CU(+) TRANSPORTER"/>
    <property type="match status" value="1"/>
</dbReference>
<evidence type="ECO:0000256" key="6">
    <source>
        <dbReference type="ARBA" id="ARBA00022741"/>
    </source>
</evidence>
<dbReference type="PRINTS" id="PR00119">
    <property type="entry name" value="CATATPASE"/>
</dbReference>
<accession>A0A4Y9ILP8</accession>
<dbReference type="PROSITE" id="PS01047">
    <property type="entry name" value="HMA_1"/>
    <property type="match status" value="1"/>
</dbReference>
<dbReference type="Gene3D" id="2.70.150.10">
    <property type="entry name" value="Calcium-transporting ATPase, cytoplasmic transduction domain A"/>
    <property type="match status" value="1"/>
</dbReference>
<dbReference type="SUPFAM" id="SSF81665">
    <property type="entry name" value="Calcium ATPase, transmembrane domain M"/>
    <property type="match status" value="1"/>
</dbReference>
<reference evidence="14 15" key="1">
    <citation type="submission" date="2019-03" db="EMBL/GenBank/DDBJ databases">
        <title>Diversity of the mouse oral microbiome.</title>
        <authorList>
            <person name="Joseph S."/>
            <person name="Aduse-Opoku J."/>
            <person name="Curtis M."/>
            <person name="Wade W."/>
            <person name="Hashim A."/>
        </authorList>
    </citation>
    <scope>NUCLEOTIDE SEQUENCE [LARGE SCALE GENOMIC DNA]</scope>
    <source>
        <strain evidence="14 15">P11</strain>
    </source>
</reference>
<dbReference type="SUPFAM" id="SSF81660">
    <property type="entry name" value="Metal cation-transporting ATPase, ATP-binding domain N"/>
    <property type="match status" value="1"/>
</dbReference>
<evidence type="ECO:0000259" key="12">
    <source>
        <dbReference type="Pfam" id="PF00122"/>
    </source>
</evidence>
<dbReference type="GO" id="GO:0005886">
    <property type="term" value="C:plasma membrane"/>
    <property type="evidence" value="ECO:0007669"/>
    <property type="project" value="UniProtKB-SubCell"/>
</dbReference>
<sequence>MKHRYTISGMTCNHCRLSVKKALNTIDGVNASVTLSPTEAIIKMDKHVPIEIFQDALSRAGDFTIEMVQDSEHDNHQDYIGMAHMHQEHDLSQGSIPRGHIHQNSDHVGGHMIHMGNLKYKFWISLVLAIPIILLSPMMGMQLPFSVSFEGSYWIVLFLASFLYFYGGSPFLVGAVSELKMRRPAMMTLISMGITVSYIYSIYAFAANYILQIPGHQMDFFWELATLIVIMLLGHWIEMKAVGNAGNALQKMAELLPGSAHLVQPDGSMKDIPLQQIEEGQSVMVKAGEKVPADGKVISGETSVNESMITGEAKAIKKSEGASVIGGSVNGAGAIVIEITGTGESGYLAQVMKLVRQAQQKKSRAESISDKVAKALFYIALTIGVIAFIVWYLTSKDINIALERMVTVFIIACPHALGLAIPLVVARSTSLGALHGLLIRNRNAFETARNISVVTMDKTGTLTEGNFRVSIVKSLSDKWDDKDILKIMASMEVYSNHPLAIGILDKAKEDKLDLSQAVNITLINGTGLLGVVDGQETKIVTAAYLEKNAMLYDKDLFKDLAGEGNSISYLLIHNEIAGLIAQGDQIKPEAKLIVEELQREKITPAMLTGDNEVSAKVVAERIGISDVYASLLPENKEKVILEYQQKGKTVMMVGDGVNDAPALARADIGVAIGAGTDVAIDSADVILVKSNPYDIIHFLSLAKNTSNKMTQNLWWGAGYNIIAIPLAAGVLAPIGIILSPAIGAVLMSVSTVIVAINALMLRLK</sequence>
<evidence type="ECO:0000313" key="15">
    <source>
        <dbReference type="Proteomes" id="UP000298285"/>
    </source>
</evidence>
<keyword evidence="7 11" id="KW-0067">ATP-binding</keyword>
<dbReference type="EC" id="3.6.3.-" evidence="14"/>
<keyword evidence="8" id="KW-1278">Translocase</keyword>
<evidence type="ECO:0000256" key="5">
    <source>
        <dbReference type="ARBA" id="ARBA00022723"/>
    </source>
</evidence>
<dbReference type="InterPro" id="IPR001757">
    <property type="entry name" value="P_typ_ATPase"/>
</dbReference>
<comment type="similarity">
    <text evidence="2 11">Belongs to the cation transport ATPase (P-type) (TC 3.A.3) family. Type IB subfamily.</text>
</comment>
<keyword evidence="4 11" id="KW-0812">Transmembrane</keyword>
<dbReference type="InterPro" id="IPR008250">
    <property type="entry name" value="ATPase_P-typ_transduc_dom_A_sf"/>
</dbReference>
<keyword evidence="3 11" id="KW-1003">Cell membrane</keyword>
<dbReference type="InterPro" id="IPR044492">
    <property type="entry name" value="P_typ_ATPase_HD_dom"/>
</dbReference>
<proteinExistence type="inferred from homology"/>
<evidence type="ECO:0000256" key="10">
    <source>
        <dbReference type="ARBA" id="ARBA00023136"/>
    </source>
</evidence>
<feature type="domain" description="P-type ATPase A" evidence="12">
    <location>
        <begin position="255"/>
        <end position="355"/>
    </location>
</feature>
<dbReference type="GO" id="GO:0005524">
    <property type="term" value="F:ATP binding"/>
    <property type="evidence" value="ECO:0007669"/>
    <property type="project" value="UniProtKB-UniRule"/>
</dbReference>
<dbReference type="InterPro" id="IPR023214">
    <property type="entry name" value="HAD_sf"/>
</dbReference>
<dbReference type="PANTHER" id="PTHR43520">
    <property type="entry name" value="ATP7, ISOFORM B"/>
    <property type="match status" value="1"/>
</dbReference>
<dbReference type="GO" id="GO:0055070">
    <property type="term" value="P:copper ion homeostasis"/>
    <property type="evidence" value="ECO:0007669"/>
    <property type="project" value="TreeGrafter"/>
</dbReference>
<dbReference type="GO" id="GO:0060003">
    <property type="term" value="P:copper ion export"/>
    <property type="evidence" value="ECO:0007669"/>
    <property type="project" value="UniProtKB-ARBA"/>
</dbReference>
<dbReference type="Gene3D" id="3.30.70.100">
    <property type="match status" value="1"/>
</dbReference>